<reference evidence="1 2" key="1">
    <citation type="submission" date="2021-06" db="EMBL/GenBank/DDBJ databases">
        <title>Caerostris extrusa draft genome.</title>
        <authorList>
            <person name="Kono N."/>
            <person name="Arakawa K."/>
        </authorList>
    </citation>
    <scope>NUCLEOTIDE SEQUENCE [LARGE SCALE GENOMIC DNA]</scope>
</reference>
<evidence type="ECO:0000313" key="1">
    <source>
        <dbReference type="EMBL" id="GIY97543.1"/>
    </source>
</evidence>
<sequence length="21" mass="2372">MQCTNGDASELPDMLKICHHQ</sequence>
<evidence type="ECO:0000313" key="2">
    <source>
        <dbReference type="Proteomes" id="UP001054945"/>
    </source>
</evidence>
<name>A0AAV4XSH1_CAEEX</name>
<accession>A0AAV4XSH1</accession>
<dbReference type="AlphaFoldDB" id="A0AAV4XSH1"/>
<keyword evidence="2" id="KW-1185">Reference proteome</keyword>
<organism evidence="1 2">
    <name type="scientific">Caerostris extrusa</name>
    <name type="common">Bark spider</name>
    <name type="synonym">Caerostris bankana</name>
    <dbReference type="NCBI Taxonomy" id="172846"/>
    <lineage>
        <taxon>Eukaryota</taxon>
        <taxon>Metazoa</taxon>
        <taxon>Ecdysozoa</taxon>
        <taxon>Arthropoda</taxon>
        <taxon>Chelicerata</taxon>
        <taxon>Arachnida</taxon>
        <taxon>Araneae</taxon>
        <taxon>Araneomorphae</taxon>
        <taxon>Entelegynae</taxon>
        <taxon>Araneoidea</taxon>
        <taxon>Araneidae</taxon>
        <taxon>Caerostris</taxon>
    </lineage>
</organism>
<dbReference type="EMBL" id="BPLR01000796">
    <property type="protein sequence ID" value="GIY97543.1"/>
    <property type="molecule type" value="Genomic_DNA"/>
</dbReference>
<feature type="non-terminal residue" evidence="1">
    <location>
        <position position="21"/>
    </location>
</feature>
<dbReference type="Proteomes" id="UP001054945">
    <property type="component" value="Unassembled WGS sequence"/>
</dbReference>
<gene>
    <name evidence="1" type="ORF">CEXT_707431</name>
</gene>
<proteinExistence type="predicted"/>
<comment type="caution">
    <text evidence="1">The sequence shown here is derived from an EMBL/GenBank/DDBJ whole genome shotgun (WGS) entry which is preliminary data.</text>
</comment>
<protein>
    <submittedName>
        <fullName evidence="1">Uncharacterized protein</fullName>
    </submittedName>
</protein>